<sequence length="1028" mass="121788">MVRRKKCIKFRGKNVYYANIQDLSKKLNIPITQARKIINDNGRRIVIDSNNNTLLINIKKENFTGLLKTNFGISRIDNKKIINDTHILNKGIDIVKELGPNTEGKYLIKIILYITFVSPDPVNEDEILTNDKVDYVKIQNLIDEHRLEEREITTPYNGYNDEIPNFIRRKIKEYMKNIKKSGGQLIHYEYRIGSYYKNRRLKFKKGYVRELNNVYELTEWVNIQYENSDNTNDTCVVRTISKRYPKLYWKIKKLETIHGVKVQDFLGFCQKYDIGYNIFNELGKKLYNYQGSDGLLNCIIYNNHIYPINGGKPKKYSTKEYKINFVDDSLKKLKNILNTEKKLPSNIKIDSVRRKNKIDNIKDVNITSFTVKDKKFICNDEYQECLKILTKMGYSEYIFDNIRITNIPNLLEKILKVDDVSSFIPEKELFKTSPLLWKCNNVIKPNRVITKNNNDVIEWLTTIDKNKCYSYCLYSLPYLIKFDYRKHKLNDKPTKIIDNNLYLAKPKFWTILMPKTKIYPGYFLSECRNIGIEFDLLEELETEIVPNYFRKIIKLMYDNMSAESFKSALNIFIGTFERNDMQTYNYEYSGIFTKEAVKAQEGFYKKMGDHYLLFKETEQYFHVRDRLPIASQIKDMSRMILYKKIKELGLKDDQIVQINTDSISYYGELPKELDPSILSGWKRSDFKELGDVNNFIDEEVSVKNITNSNKKTRIIHQQYAGSGKTTYIIDNLVPRLLKKGISFIVLTPTHKTLDEYRKNNINCEIMQKYVFTNTIPEEDYIIVDEIGFVDRGCHDLLYKINKANKNFECFGDFNQLQPVGENQPLNQPHYLKYMFKYIYTDFINYRNNFTKEYYDDLINENIDVICEVNKWSHKNMMKAEYILCFRHKTKNKYNNIMIKKLGFNSWRDIGVKIVCVTNKLIEHHIYNNKQFTISDINKNDKNYKLKDDNGEEFVVTERRLLSNFEPAYAINIHQAQGMTLNSYFWASDDDNFINGNVAYTIISRLKQKLNFSLEREFMKILLTENNYL</sequence>
<name>A0A2P1EHH7_9VIRU</name>
<keyword evidence="1" id="KW-0347">Helicase</keyword>
<dbReference type="SUPFAM" id="SSF52540">
    <property type="entry name" value="P-loop containing nucleoside triphosphate hydrolases"/>
    <property type="match status" value="1"/>
</dbReference>
<dbReference type="EMBL" id="MG807316">
    <property type="protein sequence ID" value="AVL93331.1"/>
    <property type="molecule type" value="Genomic_DNA"/>
</dbReference>
<dbReference type="InterPro" id="IPR027417">
    <property type="entry name" value="P-loop_NTPase"/>
</dbReference>
<dbReference type="Pfam" id="PF13604">
    <property type="entry name" value="AAA_30"/>
    <property type="match status" value="1"/>
</dbReference>
<evidence type="ECO:0000313" key="1">
    <source>
        <dbReference type="EMBL" id="AVL93331.1"/>
    </source>
</evidence>
<keyword evidence="1" id="KW-0547">Nucleotide-binding</keyword>
<reference evidence="1" key="1">
    <citation type="journal article" date="2019" name="ISME J.">
        <title>Exploration of the propagation of transpovirons within Mimiviridae reveals a unique example of commensalism in the viral world.</title>
        <authorList>
            <person name="Jeudy S."/>
            <person name="Bertaux L."/>
            <person name="Alempic J.-M."/>
            <person name="Lartigue A."/>
            <person name="Legendre M."/>
            <person name="Belmudes L."/>
            <person name="Santini S."/>
            <person name="Philippe N."/>
            <person name="Beucher L."/>
            <person name="Biondi E.G."/>
            <person name="Juul S."/>
            <person name="Turner D.J."/>
            <person name="Coute Y."/>
            <person name="Claverie J.-M."/>
            <person name="Abergel C."/>
        </authorList>
    </citation>
    <scope>NUCLEOTIDE SEQUENCE</scope>
    <source>
        <strain evidence="1">Vigne</strain>
    </source>
</reference>
<gene>
    <name evidence="1" type="ORF">mvtv_6</name>
</gene>
<keyword evidence="1" id="KW-0378">Hydrolase</keyword>
<organism evidence="1">
    <name type="scientific">Megavirus vitis transpoviron</name>
    <dbReference type="NCBI Taxonomy" id="2711275"/>
    <lineage>
        <taxon>Viruses</taxon>
        <taxon>unclassified satellites</taxon>
        <taxon>DNA satellites</taxon>
    </lineage>
</organism>
<dbReference type="Gene3D" id="3.40.50.300">
    <property type="entry name" value="P-loop containing nucleotide triphosphate hydrolases"/>
    <property type="match status" value="2"/>
</dbReference>
<proteinExistence type="predicted"/>
<protein>
    <submittedName>
        <fullName evidence="1">DNA helicase</fullName>
    </submittedName>
</protein>
<dbReference type="Gene3D" id="2.30.30.940">
    <property type="match status" value="1"/>
</dbReference>
<keyword evidence="1" id="KW-0067">ATP-binding</keyword>
<dbReference type="GO" id="GO:0004386">
    <property type="term" value="F:helicase activity"/>
    <property type="evidence" value="ECO:0007669"/>
    <property type="project" value="UniProtKB-KW"/>
</dbReference>
<accession>A0A2P1EHH7</accession>